<name>A0A518CTU3_9PLAN</name>
<sequence length="98" mass="11107">MQYFKNVVCPECGIRTLLDGNDHDCQFSKNIRDSSDAQDSLIQTSVGMILSVSEVVEQSFRILYPDKPVNNLAPSFMCNGDRSIEDALRRARRMMTSE</sequence>
<protein>
    <submittedName>
        <fullName evidence="1">Uncharacterized protein</fullName>
    </submittedName>
</protein>
<dbReference type="AlphaFoldDB" id="A0A518CTU3"/>
<dbReference type="KEGG" id="plon:Pla110_44110"/>
<dbReference type="Proteomes" id="UP000317178">
    <property type="component" value="Chromosome"/>
</dbReference>
<proteinExistence type="predicted"/>
<reference evidence="1 2" key="1">
    <citation type="submission" date="2019-02" db="EMBL/GenBank/DDBJ databases">
        <title>Deep-cultivation of Planctomycetes and their phenomic and genomic characterization uncovers novel biology.</title>
        <authorList>
            <person name="Wiegand S."/>
            <person name="Jogler M."/>
            <person name="Boedeker C."/>
            <person name="Pinto D."/>
            <person name="Vollmers J."/>
            <person name="Rivas-Marin E."/>
            <person name="Kohn T."/>
            <person name="Peeters S.H."/>
            <person name="Heuer A."/>
            <person name="Rast P."/>
            <person name="Oberbeckmann S."/>
            <person name="Bunk B."/>
            <person name="Jeske O."/>
            <person name="Meyerdierks A."/>
            <person name="Storesund J.E."/>
            <person name="Kallscheuer N."/>
            <person name="Luecker S."/>
            <person name="Lage O.M."/>
            <person name="Pohl T."/>
            <person name="Merkel B.J."/>
            <person name="Hornburger P."/>
            <person name="Mueller R.-W."/>
            <person name="Bruemmer F."/>
            <person name="Labrenz M."/>
            <person name="Spormann A.M."/>
            <person name="Op den Camp H."/>
            <person name="Overmann J."/>
            <person name="Amann R."/>
            <person name="Jetten M.S.M."/>
            <person name="Mascher T."/>
            <person name="Medema M.H."/>
            <person name="Devos D.P."/>
            <person name="Kaster A.-K."/>
            <person name="Ovreas L."/>
            <person name="Rohde M."/>
            <person name="Galperin M.Y."/>
            <person name="Jogler C."/>
        </authorList>
    </citation>
    <scope>NUCLEOTIDE SEQUENCE [LARGE SCALE GENOMIC DNA]</scope>
    <source>
        <strain evidence="1 2">Pla110</strain>
    </source>
</reference>
<keyword evidence="2" id="KW-1185">Reference proteome</keyword>
<accession>A0A518CTU3</accession>
<gene>
    <name evidence="1" type="ORF">Pla110_44110</name>
</gene>
<dbReference type="EMBL" id="CP036281">
    <property type="protein sequence ID" value="QDU82650.1"/>
    <property type="molecule type" value="Genomic_DNA"/>
</dbReference>
<organism evidence="1 2">
    <name type="scientific">Polystyrenella longa</name>
    <dbReference type="NCBI Taxonomy" id="2528007"/>
    <lineage>
        <taxon>Bacteria</taxon>
        <taxon>Pseudomonadati</taxon>
        <taxon>Planctomycetota</taxon>
        <taxon>Planctomycetia</taxon>
        <taxon>Planctomycetales</taxon>
        <taxon>Planctomycetaceae</taxon>
        <taxon>Polystyrenella</taxon>
    </lineage>
</organism>
<evidence type="ECO:0000313" key="2">
    <source>
        <dbReference type="Proteomes" id="UP000317178"/>
    </source>
</evidence>
<evidence type="ECO:0000313" key="1">
    <source>
        <dbReference type="EMBL" id="QDU82650.1"/>
    </source>
</evidence>